<dbReference type="SUPFAM" id="SSF74788">
    <property type="entry name" value="Cullin repeat-like"/>
    <property type="match status" value="1"/>
</dbReference>
<dbReference type="InterPro" id="IPR001373">
    <property type="entry name" value="Cullin_N"/>
</dbReference>
<feature type="domain" description="Cullin family profile" evidence="8">
    <location>
        <begin position="375"/>
        <end position="636"/>
    </location>
</feature>
<dbReference type="Pfam" id="PF14327">
    <property type="entry name" value="CSTF2_hinge"/>
    <property type="match status" value="1"/>
</dbReference>
<dbReference type="InterPro" id="IPR016157">
    <property type="entry name" value="Cullin_CS"/>
</dbReference>
<keyword evidence="11" id="KW-1185">Reference proteome</keyword>
<dbReference type="Gene3D" id="3.30.230.130">
    <property type="entry name" value="Cullin, Chain C, Domain 2"/>
    <property type="match status" value="1"/>
</dbReference>
<dbReference type="InterPro" id="IPR036388">
    <property type="entry name" value="WH-like_DNA-bd_sf"/>
</dbReference>
<dbReference type="Proteomes" id="UP000245591">
    <property type="component" value="Unassembled WGS sequence"/>
</dbReference>
<dbReference type="PANTHER" id="PTHR11932">
    <property type="entry name" value="CULLIN"/>
    <property type="match status" value="1"/>
</dbReference>
<dbReference type="InterPro" id="IPR000504">
    <property type="entry name" value="RRM_dom"/>
</dbReference>
<evidence type="ECO:0000313" key="11">
    <source>
        <dbReference type="Proteomes" id="UP000245591"/>
    </source>
</evidence>
<dbReference type="Gene3D" id="1.25.40.630">
    <property type="match status" value="1"/>
</dbReference>
<protein>
    <recommendedName>
        <fullName evidence="12">RRM domain-containing protein</fullName>
    </recommendedName>
</protein>
<dbReference type="FunFam" id="1.20.1310.10:FF:000002">
    <property type="entry name" value="cullin-3 isoform X1"/>
    <property type="match status" value="1"/>
</dbReference>
<dbReference type="Pfam" id="PF00888">
    <property type="entry name" value="Cullin"/>
    <property type="match status" value="1"/>
</dbReference>
<evidence type="ECO:0000256" key="6">
    <source>
        <dbReference type="RuleBase" id="RU003829"/>
    </source>
</evidence>
<dbReference type="InterPro" id="IPR012677">
    <property type="entry name" value="Nucleotide-bd_a/b_plait_sf"/>
</dbReference>
<dbReference type="PROSITE" id="PS50069">
    <property type="entry name" value="CULLIN_2"/>
    <property type="match status" value="1"/>
</dbReference>
<evidence type="ECO:0000256" key="1">
    <source>
        <dbReference type="ARBA" id="ARBA00006019"/>
    </source>
</evidence>
<dbReference type="Gene3D" id="1.10.10.10">
    <property type="entry name" value="Winged helix-like DNA-binding domain superfamily/Winged helix DNA-binding domain"/>
    <property type="match status" value="1"/>
</dbReference>
<sequence>MSKPSCVVFVGNIPFDTTEEAIRDFLADVGPIVNFKLIFDQESGKPKGYGFCEYNDIETASSAIRNLQGIDLNGRKIRLDYADPMSLRKGNQDHQHTQTAQNFSKPVDPNIPTTQAIAQIISSLTLEDKRKLLSQIKASALKDYPQTRNILLQSPQLAYALFHTIVELNLINPPLIQKILAPTLQQNQPQAPPVHSSPNPQNFGVDQNTQLRVAEDGYWDDDRAEVRQHQVCTEHLRGANKTSDLGVFDGVLQNGIQTFDKRPRNSFLFKTNFAIVYSTLSSVPEKEKNFLEIISNHICAQGNNLINDIAQNPQTPATPKPKHLSTNTIAIQWVDKLILLYSHYHNFSLKTSIKSRDLQYIINQSIATIVNNNPHAAEYVSIYIDDQIKKGFKGKTDDESETILSQVVVLFRFLRDKDLFELYLRQRLHKRLLSGRPISRDIEASLISKLKLECGSQFTTKLEGMLKDIQLSVDLSQQFAAQQDYKVHLHNLFYPSHPNLLLCIKNQPSDTQIDVSVLTHTFWPLSNVSTDFLQESSTDQIPLLPINLQNLSNQFSHFYKQKYSGRKFMWSYNLGTAELKAQFKNSKHELTVSTIQMMILMLFNFTQPEHRIGYMEIKNRTGLPDSELNRNLQSLACTKYKILLKTPKSRDVSTTDMFEFNQNFSAPSLKIKVPLIAAPTQSPDSKTIENQSKIDEERRVLVDAAIVRIMKSRRKLDHSNLVAETISQLKIRFMPSPHLIKLRIDSLIDRDYIERSKQDRKLYTYIA</sequence>
<gene>
    <name evidence="10" type="ORF">BB558_002478</name>
</gene>
<dbReference type="PROSITE" id="PS50102">
    <property type="entry name" value="RRM"/>
    <property type="match status" value="1"/>
</dbReference>
<dbReference type="InterPro" id="IPR045093">
    <property type="entry name" value="Cullin"/>
</dbReference>
<keyword evidence="4" id="KW-0694">RNA-binding</keyword>
<dbReference type="GO" id="GO:0031461">
    <property type="term" value="C:cullin-RING ubiquitin ligase complex"/>
    <property type="evidence" value="ECO:0007669"/>
    <property type="project" value="InterPro"/>
</dbReference>
<dbReference type="InterPro" id="IPR036390">
    <property type="entry name" value="WH_DNA-bd_sf"/>
</dbReference>
<evidence type="ECO:0000256" key="3">
    <source>
        <dbReference type="ARBA" id="ARBA00022843"/>
    </source>
</evidence>
<evidence type="ECO:0000259" key="8">
    <source>
        <dbReference type="PROSITE" id="PS50069"/>
    </source>
</evidence>
<feature type="region of interest" description="Disordered" evidence="7">
    <location>
        <begin position="88"/>
        <end position="108"/>
    </location>
</feature>
<dbReference type="InterPro" id="IPR019559">
    <property type="entry name" value="Cullin_neddylation_domain"/>
</dbReference>
<dbReference type="Pfam" id="PF26557">
    <property type="entry name" value="Cullin_AB"/>
    <property type="match status" value="1"/>
</dbReference>
<dbReference type="SMART" id="SM00360">
    <property type="entry name" value="RRM"/>
    <property type="match status" value="1"/>
</dbReference>
<evidence type="ECO:0008006" key="12">
    <source>
        <dbReference type="Google" id="ProtNLM"/>
    </source>
</evidence>
<dbReference type="InterPro" id="IPR025742">
    <property type="entry name" value="CSTF2_hinge"/>
</dbReference>
<comment type="caution">
    <text evidence="10">The sequence shown here is derived from an EMBL/GenBank/DDBJ whole genome shotgun (WGS) entry which is preliminary data.</text>
</comment>
<dbReference type="SUPFAM" id="SSF54928">
    <property type="entry name" value="RNA-binding domain, RBD"/>
    <property type="match status" value="1"/>
</dbReference>
<accession>A0A2U1J8L6</accession>
<keyword evidence="2" id="KW-1017">Isopeptide bond</keyword>
<evidence type="ECO:0000313" key="10">
    <source>
        <dbReference type="EMBL" id="PWA01421.1"/>
    </source>
</evidence>
<dbReference type="SUPFAM" id="SSF75632">
    <property type="entry name" value="Cullin homology domain"/>
    <property type="match status" value="1"/>
</dbReference>
<keyword evidence="3" id="KW-0832">Ubl conjugation</keyword>
<dbReference type="SMART" id="SM00884">
    <property type="entry name" value="Cullin_Nedd8"/>
    <property type="match status" value="1"/>
</dbReference>
<organism evidence="10 11">
    <name type="scientific">Smittium angustum</name>
    <dbReference type="NCBI Taxonomy" id="133377"/>
    <lineage>
        <taxon>Eukaryota</taxon>
        <taxon>Fungi</taxon>
        <taxon>Fungi incertae sedis</taxon>
        <taxon>Zoopagomycota</taxon>
        <taxon>Kickxellomycotina</taxon>
        <taxon>Harpellomycetes</taxon>
        <taxon>Harpellales</taxon>
        <taxon>Legeriomycetaceae</taxon>
        <taxon>Smittium</taxon>
    </lineage>
</organism>
<dbReference type="GO" id="GO:0003723">
    <property type="term" value="F:RNA binding"/>
    <property type="evidence" value="ECO:0007669"/>
    <property type="project" value="UniProtKB-UniRule"/>
</dbReference>
<dbReference type="EMBL" id="MBFU01000173">
    <property type="protein sequence ID" value="PWA01421.1"/>
    <property type="molecule type" value="Genomic_DNA"/>
</dbReference>
<dbReference type="SMART" id="SM00182">
    <property type="entry name" value="CULLIN"/>
    <property type="match status" value="1"/>
</dbReference>
<proteinExistence type="inferred from homology"/>
<dbReference type="InterPro" id="IPR035979">
    <property type="entry name" value="RBD_domain_sf"/>
</dbReference>
<dbReference type="Pfam" id="PF00076">
    <property type="entry name" value="RRM_1"/>
    <property type="match status" value="1"/>
</dbReference>
<dbReference type="InterPro" id="IPR059120">
    <property type="entry name" value="Cullin-like_AB"/>
</dbReference>
<evidence type="ECO:0000256" key="2">
    <source>
        <dbReference type="ARBA" id="ARBA00022499"/>
    </source>
</evidence>
<name>A0A2U1J8L6_SMIAN</name>
<evidence type="ECO:0000256" key="7">
    <source>
        <dbReference type="SAM" id="MobiDB-lite"/>
    </source>
</evidence>
<dbReference type="Gene3D" id="1.20.1310.10">
    <property type="entry name" value="Cullin Repeats"/>
    <property type="match status" value="2"/>
</dbReference>
<dbReference type="InterPro" id="IPR016159">
    <property type="entry name" value="Cullin_repeat-like_dom_sf"/>
</dbReference>
<dbReference type="InterPro" id="IPR036317">
    <property type="entry name" value="Cullin_homology_sf"/>
</dbReference>
<dbReference type="Gene3D" id="3.30.70.330">
    <property type="match status" value="1"/>
</dbReference>
<dbReference type="PROSITE" id="PS01256">
    <property type="entry name" value="CULLIN_1"/>
    <property type="match status" value="1"/>
</dbReference>
<dbReference type="InterPro" id="IPR016158">
    <property type="entry name" value="Cullin_homology"/>
</dbReference>
<dbReference type="GO" id="GO:0006511">
    <property type="term" value="P:ubiquitin-dependent protein catabolic process"/>
    <property type="evidence" value="ECO:0007669"/>
    <property type="project" value="InterPro"/>
</dbReference>
<dbReference type="AlphaFoldDB" id="A0A2U1J8L6"/>
<evidence type="ECO:0000259" key="9">
    <source>
        <dbReference type="PROSITE" id="PS50102"/>
    </source>
</evidence>
<dbReference type="CDD" id="cd12398">
    <property type="entry name" value="RRM_CSTF2_RNA15_like"/>
    <property type="match status" value="1"/>
</dbReference>
<comment type="similarity">
    <text evidence="1 5 6">Belongs to the cullin family.</text>
</comment>
<dbReference type="Pfam" id="PF10557">
    <property type="entry name" value="Cullin_Nedd8"/>
    <property type="match status" value="1"/>
</dbReference>
<reference evidence="10 11" key="1">
    <citation type="journal article" date="2018" name="MBio">
        <title>Comparative Genomics Reveals the Core Gene Toolbox for the Fungus-Insect Symbiosis.</title>
        <authorList>
            <person name="Wang Y."/>
            <person name="Stata M."/>
            <person name="Wang W."/>
            <person name="Stajich J.E."/>
            <person name="White M.M."/>
            <person name="Moncalvo J.M."/>
        </authorList>
    </citation>
    <scope>NUCLEOTIDE SEQUENCE [LARGE SCALE GENOMIC DNA]</scope>
    <source>
        <strain evidence="10 11">AUS-126-30</strain>
    </source>
</reference>
<dbReference type="SUPFAM" id="SSF46785">
    <property type="entry name" value="Winged helix' DNA-binding domain"/>
    <property type="match status" value="1"/>
</dbReference>
<feature type="domain" description="RRM" evidence="9">
    <location>
        <begin position="6"/>
        <end position="84"/>
    </location>
</feature>
<dbReference type="GO" id="GO:0031625">
    <property type="term" value="F:ubiquitin protein ligase binding"/>
    <property type="evidence" value="ECO:0007669"/>
    <property type="project" value="InterPro"/>
</dbReference>
<evidence type="ECO:0000256" key="5">
    <source>
        <dbReference type="PROSITE-ProRule" id="PRU00330"/>
    </source>
</evidence>
<dbReference type="FunFam" id="1.10.10.10:FF:000014">
    <property type="entry name" value="Cullin 1"/>
    <property type="match status" value="1"/>
</dbReference>
<evidence type="ECO:0000256" key="4">
    <source>
        <dbReference type="PROSITE-ProRule" id="PRU00176"/>
    </source>
</evidence>